<dbReference type="AlphaFoldDB" id="A0A0R3PPK5"/>
<dbReference type="Proteomes" id="UP000267027">
    <property type="component" value="Unassembled WGS sequence"/>
</dbReference>
<keyword evidence="1" id="KW-0472">Membrane</keyword>
<reference evidence="4" key="1">
    <citation type="submission" date="2017-02" db="UniProtKB">
        <authorList>
            <consortium name="WormBaseParasite"/>
        </authorList>
    </citation>
    <scope>IDENTIFICATION</scope>
</reference>
<organism evidence="4">
    <name type="scientific">Angiostrongylus costaricensis</name>
    <name type="common">Nematode worm</name>
    <dbReference type="NCBI Taxonomy" id="334426"/>
    <lineage>
        <taxon>Eukaryota</taxon>
        <taxon>Metazoa</taxon>
        <taxon>Ecdysozoa</taxon>
        <taxon>Nematoda</taxon>
        <taxon>Chromadorea</taxon>
        <taxon>Rhabditida</taxon>
        <taxon>Rhabditina</taxon>
        <taxon>Rhabditomorpha</taxon>
        <taxon>Strongyloidea</taxon>
        <taxon>Metastrongylidae</taxon>
        <taxon>Angiostrongylus</taxon>
    </lineage>
</organism>
<name>A0A0R3PPK5_ANGCS</name>
<evidence type="ECO:0000256" key="1">
    <source>
        <dbReference type="SAM" id="Phobius"/>
    </source>
</evidence>
<gene>
    <name evidence="2" type="ORF">ACOC_LOCUS7139</name>
</gene>
<keyword evidence="3" id="KW-1185">Reference proteome</keyword>
<sequence length="125" mass="14602">MRSRWLKTSDELKRILKESLNSCNCSLFVIFSTFSVANEAARDDSSVLLIIVLCVLFCFAIRHMNDFYAGETVTLVEEGMWSGRFRHKIEYRMLANIENDFSDMHEQLKNKEEEQHGVCRSEMPL</sequence>
<reference evidence="2 3" key="2">
    <citation type="submission" date="2018-11" db="EMBL/GenBank/DDBJ databases">
        <authorList>
            <consortium name="Pathogen Informatics"/>
        </authorList>
    </citation>
    <scope>NUCLEOTIDE SEQUENCE [LARGE SCALE GENOMIC DNA]</scope>
    <source>
        <strain evidence="2 3">Costa Rica</strain>
    </source>
</reference>
<feature type="transmembrane region" description="Helical" evidence="1">
    <location>
        <begin position="44"/>
        <end position="61"/>
    </location>
</feature>
<evidence type="ECO:0000313" key="2">
    <source>
        <dbReference type="EMBL" id="VDM58724.1"/>
    </source>
</evidence>
<accession>A0A0R3PPK5</accession>
<proteinExistence type="predicted"/>
<feature type="transmembrane region" description="Helical" evidence="1">
    <location>
        <begin position="20"/>
        <end position="38"/>
    </location>
</feature>
<dbReference type="EMBL" id="UYYA01004009">
    <property type="protein sequence ID" value="VDM58724.1"/>
    <property type="molecule type" value="Genomic_DNA"/>
</dbReference>
<keyword evidence="1" id="KW-1133">Transmembrane helix</keyword>
<evidence type="ECO:0000313" key="4">
    <source>
        <dbReference type="WBParaSite" id="ACOC_0000713801-mRNA-1"/>
    </source>
</evidence>
<dbReference type="WBParaSite" id="ACOC_0000713801-mRNA-1">
    <property type="protein sequence ID" value="ACOC_0000713801-mRNA-1"/>
    <property type="gene ID" value="ACOC_0000713801"/>
</dbReference>
<evidence type="ECO:0000313" key="3">
    <source>
        <dbReference type="Proteomes" id="UP000267027"/>
    </source>
</evidence>
<dbReference type="OMA" id="GVCRSEM"/>
<keyword evidence="1" id="KW-0812">Transmembrane</keyword>
<dbReference type="OrthoDB" id="5805849at2759"/>
<protein>
    <submittedName>
        <fullName evidence="4">Transmembrane protein</fullName>
    </submittedName>
</protein>